<protein>
    <submittedName>
        <fullName evidence="1">Uncharacterized protein</fullName>
    </submittedName>
</protein>
<dbReference type="Proteomes" id="UP001163152">
    <property type="component" value="Chromosome"/>
</dbReference>
<organism evidence="1 2">
    <name type="scientific">Thermocoleostomius sinensis A174</name>
    <dbReference type="NCBI Taxonomy" id="2016057"/>
    <lineage>
        <taxon>Bacteria</taxon>
        <taxon>Bacillati</taxon>
        <taxon>Cyanobacteriota</taxon>
        <taxon>Cyanophyceae</taxon>
        <taxon>Oculatellales</taxon>
        <taxon>Oculatellaceae</taxon>
        <taxon>Thermocoleostomius</taxon>
    </lineage>
</organism>
<evidence type="ECO:0000313" key="1">
    <source>
        <dbReference type="EMBL" id="WAL62205.1"/>
    </source>
</evidence>
<name>A0A9E8ZJ69_9CYAN</name>
<gene>
    <name evidence="1" type="ORF">OXH18_09520</name>
</gene>
<reference evidence="1" key="1">
    <citation type="submission" date="2022-12" db="EMBL/GenBank/DDBJ databases">
        <title>Polyphasic identification of a Novel Hot-Spring Cyanobacterium Ocullathermofonsia sinensis gen nov. sp. nov. and Genomic Insights on its Adaptations to the Thermal Habitat.</title>
        <authorList>
            <person name="Daroch M."/>
            <person name="Tang J."/>
            <person name="Jiang Y."/>
        </authorList>
    </citation>
    <scope>NUCLEOTIDE SEQUENCE</scope>
    <source>
        <strain evidence="1">PKUAC-SCTA174</strain>
    </source>
</reference>
<dbReference type="KEGG" id="tsin:OXH18_09520"/>
<sequence length="106" mass="12024">MFSEIFYVIRSRRDGQYIMARPMQATDSDGQPAPIPTYLLLFKEHFDALTYLNTHSPELADQFTVESMASNQLGSVLQRWDFTGIGVVQDPLLPQIDIMDTQNPNG</sequence>
<keyword evidence="2" id="KW-1185">Reference proteome</keyword>
<dbReference type="EMBL" id="CP113797">
    <property type="protein sequence ID" value="WAL62205.1"/>
    <property type="molecule type" value="Genomic_DNA"/>
</dbReference>
<evidence type="ECO:0000313" key="2">
    <source>
        <dbReference type="Proteomes" id="UP001163152"/>
    </source>
</evidence>
<accession>A0A9E8ZJ69</accession>
<proteinExistence type="predicted"/>
<dbReference type="AlphaFoldDB" id="A0A9E8ZJ69"/>
<dbReference type="RefSeq" id="WP_268612381.1">
    <property type="nucleotide sequence ID" value="NZ_CP113797.1"/>
</dbReference>